<evidence type="ECO:0000256" key="2">
    <source>
        <dbReference type="ARBA" id="ARBA00022448"/>
    </source>
</evidence>
<gene>
    <name evidence="8" type="primary">mepA_10</name>
    <name evidence="8" type="ORF">ERS852491_02186</name>
</gene>
<dbReference type="PIRSF" id="PIRSF006603">
    <property type="entry name" value="DinF"/>
    <property type="match status" value="1"/>
</dbReference>
<evidence type="ECO:0000256" key="7">
    <source>
        <dbReference type="SAM" id="Phobius"/>
    </source>
</evidence>
<accession>A0A174F4H9</accession>
<reference evidence="8 9" key="1">
    <citation type="submission" date="2015-09" db="EMBL/GenBank/DDBJ databases">
        <authorList>
            <consortium name="Pathogen Informatics"/>
        </authorList>
    </citation>
    <scope>NUCLEOTIDE SEQUENCE [LARGE SCALE GENOMIC DNA]</scope>
    <source>
        <strain evidence="8 9">2789STDY5834876</strain>
    </source>
</reference>
<dbReference type="PANTHER" id="PTHR43549">
    <property type="entry name" value="MULTIDRUG RESISTANCE PROTEIN YPNP-RELATED"/>
    <property type="match status" value="1"/>
</dbReference>
<dbReference type="Pfam" id="PF01554">
    <property type="entry name" value="MatE"/>
    <property type="match status" value="2"/>
</dbReference>
<feature type="transmembrane region" description="Helical" evidence="7">
    <location>
        <begin position="64"/>
        <end position="85"/>
    </location>
</feature>
<feature type="transmembrane region" description="Helical" evidence="7">
    <location>
        <begin position="389"/>
        <end position="410"/>
    </location>
</feature>
<name>A0A174F4H9_9FIRM</name>
<evidence type="ECO:0000313" key="9">
    <source>
        <dbReference type="Proteomes" id="UP000095544"/>
    </source>
</evidence>
<organism evidence="8 9">
    <name type="scientific">Faecalicatena contorta</name>
    <dbReference type="NCBI Taxonomy" id="39482"/>
    <lineage>
        <taxon>Bacteria</taxon>
        <taxon>Bacillati</taxon>
        <taxon>Bacillota</taxon>
        <taxon>Clostridia</taxon>
        <taxon>Lachnospirales</taxon>
        <taxon>Lachnospiraceae</taxon>
        <taxon>Faecalicatena</taxon>
    </lineage>
</organism>
<dbReference type="InterPro" id="IPR052031">
    <property type="entry name" value="Membrane_Transporter-Flippase"/>
</dbReference>
<evidence type="ECO:0000256" key="4">
    <source>
        <dbReference type="ARBA" id="ARBA00022692"/>
    </source>
</evidence>
<comment type="subcellular location">
    <subcellularLocation>
        <location evidence="1">Cell membrane</location>
        <topology evidence="1">Multi-pass membrane protein</topology>
    </subcellularLocation>
</comment>
<evidence type="ECO:0000256" key="5">
    <source>
        <dbReference type="ARBA" id="ARBA00022989"/>
    </source>
</evidence>
<keyword evidence="6 7" id="KW-0472">Membrane</keyword>
<dbReference type="GO" id="GO:0005886">
    <property type="term" value="C:plasma membrane"/>
    <property type="evidence" value="ECO:0007669"/>
    <property type="project" value="UniProtKB-SubCell"/>
</dbReference>
<dbReference type="RefSeq" id="WP_070102401.1">
    <property type="nucleotide sequence ID" value="NZ_CABKUE010000009.1"/>
</dbReference>
<dbReference type="Proteomes" id="UP000095544">
    <property type="component" value="Unassembled WGS sequence"/>
</dbReference>
<feature type="transmembrane region" description="Helical" evidence="7">
    <location>
        <begin position="135"/>
        <end position="156"/>
    </location>
</feature>
<feature type="transmembrane region" description="Helical" evidence="7">
    <location>
        <begin position="197"/>
        <end position="217"/>
    </location>
</feature>
<dbReference type="EMBL" id="CYZU01000018">
    <property type="protein sequence ID" value="CUO43085.1"/>
    <property type="molecule type" value="Genomic_DNA"/>
</dbReference>
<keyword evidence="2" id="KW-0813">Transport</keyword>
<dbReference type="PANTHER" id="PTHR43549:SF3">
    <property type="entry name" value="MULTIDRUG RESISTANCE PROTEIN YPNP-RELATED"/>
    <property type="match status" value="1"/>
</dbReference>
<evidence type="ECO:0000313" key="8">
    <source>
        <dbReference type="EMBL" id="CUO43085.1"/>
    </source>
</evidence>
<dbReference type="AlphaFoldDB" id="A0A174F4H9"/>
<dbReference type="CDD" id="cd13138">
    <property type="entry name" value="MATE_yoeA_like"/>
    <property type="match status" value="1"/>
</dbReference>
<feature type="transmembrane region" description="Helical" evidence="7">
    <location>
        <begin position="317"/>
        <end position="336"/>
    </location>
</feature>
<sequence>MSNNNETNSFTSGPILSPFLKFTFPILISMFLQALYSAVDLIVISRYCGPAESAAVSSGGNVMYLLQVVVTGLAMGVTVAIGRYIGENDGESAAKSMGASISIFAVFGVILTIIMVFVTPVLVSAMNVPAEAHDFAVQYLSICCGGLVFIVGYNLLSCIFRGIGNSILPLVFVIIACVINVIGDVVLVSVFDMGVKGVAIATVSAQAISLILSIIIIRFTKLPFVFKLSHIRFDNYMIKEMFSIGTPVAMKDLVTQISFLAVNTFANGMGLIMSAGYGIAWRVVSFVLLIPISYMQSMSAFIAQNMGARKPERAKRTLFYGMGTSVVTGLIVFYFVCFHGDVLASIFTSNREVIAAAAQYLKGFSIDCIQVGILFCFMGFYNGCSRTKFVFFQAFWDSWVMRVPAAYIFSHMAGATLFHLSLATPTATTSTIIVCIIYYNIIKKNIFNYPKTAPKKAAG</sequence>
<feature type="transmembrane region" description="Helical" evidence="7">
    <location>
        <begin position="356"/>
        <end position="377"/>
    </location>
</feature>
<evidence type="ECO:0000256" key="1">
    <source>
        <dbReference type="ARBA" id="ARBA00004651"/>
    </source>
</evidence>
<feature type="transmembrane region" description="Helical" evidence="7">
    <location>
        <begin position="97"/>
        <end position="123"/>
    </location>
</feature>
<keyword evidence="5 7" id="KW-1133">Transmembrane helix</keyword>
<keyword evidence="3" id="KW-1003">Cell membrane</keyword>
<feature type="transmembrane region" description="Helical" evidence="7">
    <location>
        <begin position="168"/>
        <end position="191"/>
    </location>
</feature>
<dbReference type="InterPro" id="IPR002528">
    <property type="entry name" value="MATE_fam"/>
</dbReference>
<proteinExistence type="predicted"/>
<dbReference type="GO" id="GO:0042910">
    <property type="term" value="F:xenobiotic transmembrane transporter activity"/>
    <property type="evidence" value="ECO:0007669"/>
    <property type="project" value="InterPro"/>
</dbReference>
<dbReference type="STRING" id="39482.ERS852491_02186"/>
<evidence type="ECO:0000256" key="3">
    <source>
        <dbReference type="ARBA" id="ARBA00022475"/>
    </source>
</evidence>
<evidence type="ECO:0000256" key="6">
    <source>
        <dbReference type="ARBA" id="ARBA00023136"/>
    </source>
</evidence>
<feature type="transmembrane region" description="Helical" evidence="7">
    <location>
        <begin position="22"/>
        <end position="44"/>
    </location>
</feature>
<dbReference type="InterPro" id="IPR048279">
    <property type="entry name" value="MdtK-like"/>
</dbReference>
<feature type="transmembrane region" description="Helical" evidence="7">
    <location>
        <begin position="253"/>
        <end position="273"/>
    </location>
</feature>
<dbReference type="GO" id="GO:0015297">
    <property type="term" value="F:antiporter activity"/>
    <property type="evidence" value="ECO:0007669"/>
    <property type="project" value="InterPro"/>
</dbReference>
<keyword evidence="4 7" id="KW-0812">Transmembrane</keyword>
<protein>
    <submittedName>
        <fullName evidence="8">Staphylococcal virulence regulator protein A</fullName>
    </submittedName>
</protein>
<dbReference type="NCBIfam" id="TIGR00797">
    <property type="entry name" value="matE"/>
    <property type="match status" value="1"/>
</dbReference>
<feature type="transmembrane region" description="Helical" evidence="7">
    <location>
        <begin position="422"/>
        <end position="441"/>
    </location>
</feature>